<organism evidence="1 2">
    <name type="scientific">Paenibacillus dokdonensis</name>
    <dbReference type="NCBI Taxonomy" id="2567944"/>
    <lineage>
        <taxon>Bacteria</taxon>
        <taxon>Bacillati</taxon>
        <taxon>Bacillota</taxon>
        <taxon>Bacilli</taxon>
        <taxon>Bacillales</taxon>
        <taxon>Paenibacillaceae</taxon>
        <taxon>Paenibacillus</taxon>
    </lineage>
</organism>
<protein>
    <submittedName>
        <fullName evidence="1">Uncharacterized protein</fullName>
    </submittedName>
</protein>
<keyword evidence="2" id="KW-1185">Reference proteome</keyword>
<reference evidence="1 2" key="1">
    <citation type="submission" date="2023-03" db="EMBL/GenBank/DDBJ databases">
        <title>Bacillus Genome Sequencing.</title>
        <authorList>
            <person name="Dunlap C."/>
        </authorList>
    </citation>
    <scope>NUCLEOTIDE SEQUENCE [LARGE SCALE GENOMIC DNA]</scope>
    <source>
        <strain evidence="1 2">BD-525</strain>
    </source>
</reference>
<dbReference type="RefSeq" id="WP_326088075.1">
    <property type="nucleotide sequence ID" value="NZ_JARLKZ010000006.1"/>
</dbReference>
<sequence>MNPVVESLLGFKAFNDQFIAEDLLQDNRQRMGLLLDCLKASTEENLMNEIILQIKLSIQLEQHLLQLGLIKDWLAQDTWEQLGRDLKWAYKAPRMIQKK</sequence>
<name>A0ABU6GKZ9_9BACL</name>
<evidence type="ECO:0000313" key="1">
    <source>
        <dbReference type="EMBL" id="MEC0240393.1"/>
    </source>
</evidence>
<dbReference type="Proteomes" id="UP001344632">
    <property type="component" value="Unassembled WGS sequence"/>
</dbReference>
<gene>
    <name evidence="1" type="ORF">P4H66_11075</name>
</gene>
<evidence type="ECO:0000313" key="2">
    <source>
        <dbReference type="Proteomes" id="UP001344632"/>
    </source>
</evidence>
<comment type="caution">
    <text evidence="1">The sequence shown here is derived from an EMBL/GenBank/DDBJ whole genome shotgun (WGS) entry which is preliminary data.</text>
</comment>
<proteinExistence type="predicted"/>
<accession>A0ABU6GKZ9</accession>
<dbReference type="EMBL" id="JARLKZ010000006">
    <property type="protein sequence ID" value="MEC0240393.1"/>
    <property type="molecule type" value="Genomic_DNA"/>
</dbReference>